<evidence type="ECO:0000256" key="8">
    <source>
        <dbReference type="RuleBase" id="RU361136"/>
    </source>
</evidence>
<keyword evidence="7 8" id="KW-0472">Membrane</keyword>
<gene>
    <name evidence="9" type="ORF">DASB73_012780</name>
</gene>
<dbReference type="Pfam" id="PF02109">
    <property type="entry name" value="DAD"/>
    <property type="match status" value="1"/>
</dbReference>
<evidence type="ECO:0000256" key="6">
    <source>
        <dbReference type="ARBA" id="ARBA00022989"/>
    </source>
</evidence>
<comment type="subunit">
    <text evidence="8">Component of the oligosaccharyltransferase (OST) complex.</text>
</comment>
<dbReference type="GO" id="GO:0006487">
    <property type="term" value="P:protein N-linked glycosylation"/>
    <property type="evidence" value="ECO:0007669"/>
    <property type="project" value="TreeGrafter"/>
</dbReference>
<evidence type="ECO:0000256" key="3">
    <source>
        <dbReference type="ARBA" id="ARBA00009386"/>
    </source>
</evidence>
<keyword evidence="5 8" id="KW-0256">Endoplasmic reticulum</keyword>
<evidence type="ECO:0000313" key="10">
    <source>
        <dbReference type="Proteomes" id="UP001362899"/>
    </source>
</evidence>
<evidence type="ECO:0000256" key="2">
    <source>
        <dbReference type="ARBA" id="ARBA00004922"/>
    </source>
</evidence>
<dbReference type="EMBL" id="BTGC01000003">
    <property type="protein sequence ID" value="GMM50320.1"/>
    <property type="molecule type" value="Genomic_DNA"/>
</dbReference>
<organism evidence="9 10">
    <name type="scientific">Starmerella bacillaris</name>
    <name type="common">Yeast</name>
    <name type="synonym">Candida zemplinina</name>
    <dbReference type="NCBI Taxonomy" id="1247836"/>
    <lineage>
        <taxon>Eukaryota</taxon>
        <taxon>Fungi</taxon>
        <taxon>Dikarya</taxon>
        <taxon>Ascomycota</taxon>
        <taxon>Saccharomycotina</taxon>
        <taxon>Dipodascomycetes</taxon>
        <taxon>Dipodascales</taxon>
        <taxon>Trichomonascaceae</taxon>
        <taxon>Starmerella</taxon>
    </lineage>
</organism>
<proteinExistence type="inferred from homology"/>
<comment type="pathway">
    <text evidence="2 8">Protein modification; protein glycosylation.</text>
</comment>
<dbReference type="PIRSF" id="PIRSF005588">
    <property type="entry name" value="DAD"/>
    <property type="match status" value="1"/>
</dbReference>
<name>A0AAV5RFK7_STABA</name>
<reference evidence="9 10" key="1">
    <citation type="journal article" date="2023" name="Elife">
        <title>Identification of key yeast species and microbe-microbe interactions impacting larval growth of Drosophila in the wild.</title>
        <authorList>
            <person name="Mure A."/>
            <person name="Sugiura Y."/>
            <person name="Maeda R."/>
            <person name="Honda K."/>
            <person name="Sakurai N."/>
            <person name="Takahashi Y."/>
            <person name="Watada M."/>
            <person name="Katoh T."/>
            <person name="Gotoh A."/>
            <person name="Gotoh Y."/>
            <person name="Taniguchi I."/>
            <person name="Nakamura K."/>
            <person name="Hayashi T."/>
            <person name="Katayama T."/>
            <person name="Uemura T."/>
            <person name="Hattori Y."/>
        </authorList>
    </citation>
    <scope>NUCLEOTIDE SEQUENCE [LARGE SCALE GENOMIC DNA]</scope>
    <source>
        <strain evidence="9 10">SB-73</strain>
    </source>
</reference>
<evidence type="ECO:0000313" key="9">
    <source>
        <dbReference type="EMBL" id="GMM50320.1"/>
    </source>
</evidence>
<dbReference type="InterPro" id="IPR003038">
    <property type="entry name" value="DAD/Ost2"/>
</dbReference>
<feature type="transmembrane region" description="Helical" evidence="8">
    <location>
        <begin position="88"/>
        <end position="107"/>
    </location>
</feature>
<dbReference type="PANTHER" id="PTHR10705:SF0">
    <property type="entry name" value="DOLICHYL-DIPHOSPHOOLIGOSACCHARIDE--PROTEIN GLYCOSYLTRANSFERASE SUBUNIT DAD1"/>
    <property type="match status" value="1"/>
</dbReference>
<accession>A0AAV5RFK7</accession>
<keyword evidence="4 8" id="KW-0812">Transmembrane</keyword>
<dbReference type="Proteomes" id="UP001362899">
    <property type="component" value="Unassembled WGS sequence"/>
</dbReference>
<sequence>MINILQIVCKDHQNAPARIKLIDQFMVYLLICGIAQFAFCIVVGNYPFNAFLAGFGTVVAQFVLLANLRQQINPANAKEFKQISPTRAFSDFVFGSLVLHFLGYHFVN</sequence>
<dbReference type="GO" id="GO:0008250">
    <property type="term" value="C:oligosaccharyltransferase complex"/>
    <property type="evidence" value="ECO:0007669"/>
    <property type="project" value="InterPro"/>
</dbReference>
<keyword evidence="10" id="KW-1185">Reference proteome</keyword>
<evidence type="ECO:0000256" key="7">
    <source>
        <dbReference type="ARBA" id="ARBA00023136"/>
    </source>
</evidence>
<comment type="subcellular location">
    <subcellularLocation>
        <location evidence="1 8">Endoplasmic reticulum membrane</location>
        <topology evidence="1 8">Multi-pass membrane protein</topology>
    </subcellularLocation>
</comment>
<evidence type="ECO:0000256" key="5">
    <source>
        <dbReference type="ARBA" id="ARBA00022824"/>
    </source>
</evidence>
<keyword evidence="6 8" id="KW-1133">Transmembrane helix</keyword>
<feature type="transmembrane region" description="Helical" evidence="8">
    <location>
        <begin position="50"/>
        <end position="68"/>
    </location>
</feature>
<protein>
    <recommendedName>
        <fullName evidence="8">Dolichyl-diphosphooligosaccharide--protein glycosyltransferase subunit OST2</fullName>
        <shortName evidence="8">Oligosaccharyl transferase subunit OST2</shortName>
    </recommendedName>
</protein>
<comment type="similarity">
    <text evidence="3 8">Belongs to the DAD/OST2 family.</text>
</comment>
<comment type="function">
    <text evidence="8">Subunit of the oligosaccharyl transferase (OST) complex that catalyzes the initial transfer of a defined glycan (Glc(3)Man(9)GlcNAc(2) in eukaryotes) from the lipid carrier dolichol-pyrophosphate to an asparagine residue within an Asn-X-Ser/Thr consensus motif in nascent polypeptide chains, the first step in protein N-glycosylation. N-glycosylation occurs cotranslationally and the complex associates with the Sec61 complex at the channel-forming translocon complex that mediates protein translocation across the endoplasmic reticulum (ER). All subunits are required for a maximal enzyme activity.</text>
</comment>
<dbReference type="AlphaFoldDB" id="A0AAV5RFK7"/>
<comment type="caution">
    <text evidence="9">The sequence shown here is derived from an EMBL/GenBank/DDBJ whole genome shotgun (WGS) entry which is preliminary data.</text>
</comment>
<evidence type="ECO:0000256" key="1">
    <source>
        <dbReference type="ARBA" id="ARBA00004477"/>
    </source>
</evidence>
<feature type="transmembrane region" description="Helical" evidence="8">
    <location>
        <begin position="25"/>
        <end position="44"/>
    </location>
</feature>
<evidence type="ECO:0000256" key="4">
    <source>
        <dbReference type="ARBA" id="ARBA00022692"/>
    </source>
</evidence>
<dbReference type="PANTHER" id="PTHR10705">
    <property type="entry name" value="DOLICHYL-DIPHOSPHOOLIGOSACCHARIDE--PROTEIN GLYCOSYLTRANSFERASE SUBUNIT DAD1"/>
    <property type="match status" value="1"/>
</dbReference>